<comment type="caution">
    <text evidence="3">The sequence shown here is derived from an EMBL/GenBank/DDBJ whole genome shotgun (WGS) entry which is preliminary data.</text>
</comment>
<dbReference type="EMBL" id="JBIAUT010000005">
    <property type="protein sequence ID" value="MFF4217974.1"/>
    <property type="molecule type" value="Genomic_DNA"/>
</dbReference>
<dbReference type="RefSeq" id="WP_302864977.1">
    <property type="nucleotide sequence ID" value="NZ_JBFAUC010000003.1"/>
</dbReference>
<feature type="chain" id="PRO_5046291458" description="AMIN-like domain-containing protein" evidence="1">
    <location>
        <begin position="28"/>
        <end position="196"/>
    </location>
</feature>
<reference evidence="3 4" key="1">
    <citation type="submission" date="2024-10" db="EMBL/GenBank/DDBJ databases">
        <title>The Natural Products Discovery Center: Release of the First 8490 Sequenced Strains for Exploring Actinobacteria Biosynthetic Diversity.</title>
        <authorList>
            <person name="Kalkreuter E."/>
            <person name="Kautsar S.A."/>
            <person name="Yang D."/>
            <person name="Bader C.D."/>
            <person name="Teijaro C.N."/>
            <person name="Fluegel L."/>
            <person name="Davis C.M."/>
            <person name="Simpson J.R."/>
            <person name="Lauterbach L."/>
            <person name="Steele A.D."/>
            <person name="Gui C."/>
            <person name="Meng S."/>
            <person name="Li G."/>
            <person name="Viehrig K."/>
            <person name="Ye F."/>
            <person name="Su P."/>
            <person name="Kiefer A.F."/>
            <person name="Nichols A."/>
            <person name="Cepeda A.J."/>
            <person name="Yan W."/>
            <person name="Fan B."/>
            <person name="Jiang Y."/>
            <person name="Adhikari A."/>
            <person name="Zheng C.-J."/>
            <person name="Schuster L."/>
            <person name="Cowan T.M."/>
            <person name="Smanski M.J."/>
            <person name="Chevrette M.G."/>
            <person name="De Carvalho L.P.S."/>
            <person name="Shen B."/>
        </authorList>
    </citation>
    <scope>NUCLEOTIDE SEQUENCE [LARGE SCALE GENOMIC DNA]</scope>
    <source>
        <strain evidence="3 4">NPDC001650</strain>
    </source>
</reference>
<protein>
    <recommendedName>
        <fullName evidence="2">AMIN-like domain-containing protein</fullName>
    </recommendedName>
</protein>
<proteinExistence type="predicted"/>
<organism evidence="3 4">
    <name type="scientific">Streptomyces nondiastaticus</name>
    <dbReference type="NCBI Taxonomy" id="3154512"/>
    <lineage>
        <taxon>Bacteria</taxon>
        <taxon>Bacillati</taxon>
        <taxon>Actinomycetota</taxon>
        <taxon>Actinomycetes</taxon>
        <taxon>Kitasatosporales</taxon>
        <taxon>Streptomycetaceae</taxon>
        <taxon>Streptomyces</taxon>
    </lineage>
</organism>
<dbReference type="Proteomes" id="UP001602123">
    <property type="component" value="Unassembled WGS sequence"/>
</dbReference>
<feature type="signal peptide" evidence="1">
    <location>
        <begin position="1"/>
        <end position="27"/>
    </location>
</feature>
<feature type="domain" description="AMIN-like" evidence="2">
    <location>
        <begin position="60"/>
        <end position="190"/>
    </location>
</feature>
<sequence>MRRLSRALAAVTLAGAGLLVTTVPAGAAPQQAGRAATEAKCEAGWGSLTKTATTSAYKPLLDIRAGKHECFDRLVFDVQGIGDHRIGYRVEYVDQLHQDGSGDPIAVAGGAVLAVRVSAPSYDPNTGETRYPGRAGQPLTGVDLTGFRTFQDTRFASSFEGETLVGVGVRARLPFRVFQERNRIVVDVAHSWQSLG</sequence>
<evidence type="ECO:0000313" key="3">
    <source>
        <dbReference type="EMBL" id="MFF4217974.1"/>
    </source>
</evidence>
<keyword evidence="1" id="KW-0732">Signal</keyword>
<name>A0ABW6TZH2_9ACTN</name>
<gene>
    <name evidence="3" type="ORF">ACFYZM_17060</name>
</gene>
<dbReference type="Pfam" id="PF24837">
    <property type="entry name" value="AMIN-like"/>
    <property type="match status" value="1"/>
</dbReference>
<keyword evidence="4" id="KW-1185">Reference proteome</keyword>
<accession>A0ABW6TZH2</accession>
<evidence type="ECO:0000313" key="4">
    <source>
        <dbReference type="Proteomes" id="UP001602123"/>
    </source>
</evidence>
<evidence type="ECO:0000259" key="2">
    <source>
        <dbReference type="Pfam" id="PF24837"/>
    </source>
</evidence>
<evidence type="ECO:0000256" key="1">
    <source>
        <dbReference type="SAM" id="SignalP"/>
    </source>
</evidence>
<dbReference type="InterPro" id="IPR056303">
    <property type="entry name" value="AMIN-like"/>
</dbReference>